<dbReference type="PATRIC" id="fig|39960.10.peg.2107"/>
<evidence type="ECO:0000256" key="6">
    <source>
        <dbReference type="ARBA" id="ARBA00023033"/>
    </source>
</evidence>
<comment type="cofactor">
    <cofactor evidence="1">
        <name>FAD</name>
        <dbReference type="ChEBI" id="CHEBI:57692"/>
    </cofactor>
</comment>
<protein>
    <recommendedName>
        <fullName evidence="7">FAD-binding domain-containing protein</fullName>
    </recommendedName>
</protein>
<dbReference type="Pfam" id="PF01494">
    <property type="entry name" value="FAD_binding_3"/>
    <property type="match status" value="1"/>
</dbReference>
<dbReference type="KEGG" id="elq:Ga0102493_113015"/>
<evidence type="ECO:0000256" key="2">
    <source>
        <dbReference type="ARBA" id="ARBA00022630"/>
    </source>
</evidence>
<keyword evidence="5" id="KW-0560">Oxidoreductase</keyword>
<name>A0A074N0L6_9SPHN</name>
<reference evidence="8 9" key="1">
    <citation type="submission" date="2014-04" db="EMBL/GenBank/DDBJ databases">
        <title>A comprehensive comparison of genomes of Erythrobacter spp. Strains.</title>
        <authorList>
            <person name="Zheng Q."/>
        </authorList>
    </citation>
    <scope>NUCLEOTIDE SEQUENCE [LARGE SCALE GENOMIC DNA]</scope>
    <source>
        <strain evidence="8 9">DSM 8509</strain>
    </source>
</reference>
<dbReference type="GO" id="GO:0071949">
    <property type="term" value="F:FAD binding"/>
    <property type="evidence" value="ECO:0007669"/>
    <property type="project" value="InterPro"/>
</dbReference>
<evidence type="ECO:0000313" key="8">
    <source>
        <dbReference type="EMBL" id="KEO98515.1"/>
    </source>
</evidence>
<dbReference type="OrthoDB" id="9791689at2"/>
<dbReference type="Gene3D" id="3.50.50.60">
    <property type="entry name" value="FAD/NAD(P)-binding domain"/>
    <property type="match status" value="1"/>
</dbReference>
<dbReference type="InterPro" id="IPR036188">
    <property type="entry name" value="FAD/NAD-bd_sf"/>
</dbReference>
<dbReference type="PANTHER" id="PTHR46028">
    <property type="entry name" value="KYNURENINE 3-MONOOXYGENASE"/>
    <property type="match status" value="1"/>
</dbReference>
<gene>
    <name evidence="8" type="ORF">EH32_05220</name>
</gene>
<keyword evidence="2" id="KW-0285">Flavoprotein</keyword>
<evidence type="ECO:0000256" key="1">
    <source>
        <dbReference type="ARBA" id="ARBA00001974"/>
    </source>
</evidence>
<feature type="domain" description="FAD-binding" evidence="7">
    <location>
        <begin position="5"/>
        <end position="388"/>
    </location>
</feature>
<evidence type="ECO:0000256" key="4">
    <source>
        <dbReference type="ARBA" id="ARBA00022857"/>
    </source>
</evidence>
<comment type="caution">
    <text evidence="8">The sequence shown here is derived from an EMBL/GenBank/DDBJ whole genome shotgun (WGS) entry which is preliminary data.</text>
</comment>
<dbReference type="EMBL" id="JMIX01000003">
    <property type="protein sequence ID" value="KEO98515.1"/>
    <property type="molecule type" value="Genomic_DNA"/>
</dbReference>
<dbReference type="Proteomes" id="UP000027866">
    <property type="component" value="Unassembled WGS sequence"/>
</dbReference>
<evidence type="ECO:0000259" key="7">
    <source>
        <dbReference type="Pfam" id="PF01494"/>
    </source>
</evidence>
<proteinExistence type="predicted"/>
<keyword evidence="6" id="KW-0503">Monooxygenase</keyword>
<keyword evidence="9" id="KW-1185">Reference proteome</keyword>
<accession>A0A074N0L6</accession>
<dbReference type="GO" id="GO:0004502">
    <property type="term" value="F:kynurenine 3-monooxygenase activity"/>
    <property type="evidence" value="ECO:0007669"/>
    <property type="project" value="TreeGrafter"/>
</dbReference>
<dbReference type="SUPFAM" id="SSF51905">
    <property type="entry name" value="FAD/NAD(P)-binding domain"/>
    <property type="match status" value="1"/>
</dbReference>
<organism evidence="8 9">
    <name type="scientific">Erythrobacter litoralis</name>
    <dbReference type="NCBI Taxonomy" id="39960"/>
    <lineage>
        <taxon>Bacteria</taxon>
        <taxon>Pseudomonadati</taxon>
        <taxon>Pseudomonadota</taxon>
        <taxon>Alphaproteobacteria</taxon>
        <taxon>Sphingomonadales</taxon>
        <taxon>Erythrobacteraceae</taxon>
        <taxon>Erythrobacter/Porphyrobacter group</taxon>
        <taxon>Erythrobacter</taxon>
    </lineage>
</organism>
<dbReference type="InterPro" id="IPR002938">
    <property type="entry name" value="FAD-bd"/>
</dbReference>
<keyword evidence="4" id="KW-0521">NADP</keyword>
<dbReference type="GO" id="GO:0070189">
    <property type="term" value="P:kynurenine metabolic process"/>
    <property type="evidence" value="ECO:0007669"/>
    <property type="project" value="TreeGrafter"/>
</dbReference>
<sequence>MAKRSVFISGGGPAGLAAALLFDRLGWDEIVLAERRSGPSDFEKNKSFNYLVDKRSQRLFDRLGILDRLPKVGVATRDFVATTILPDGKSETRGVPIIDPNRPVCYWTTRRALLTMLYEAIGEIASESVRLLYGHRVSALSRSEKGGLAVEVESGEGRRERFEPTLVLACDGLNSAIRSGLSAMPDIDPARFEMIATPSLSTGLRYKVLNLPSRFATRGGAPVDDPEMSYILPSRHKDRTKACALFAFPVADPDHPRSVNMIREADHELWTLSTADDLLAFLEDSFPQLAVRDLVAREEAEDFVSLEAGAFPAPQYARELLASFGEGGARSHALLVGDAAHAFPPDLGLGVNSALQDVDKLADHLEAGDDLETALCAYAAERLPEARDLCWLVTHVFPEQYNHRPWAMRRWIAGFLLRRGLNALAPQMFERPGFYLTQDPDLTYGEMRAAIERTDGRLKMAGIGSLAMGAAAAALALRG</sequence>
<keyword evidence="3" id="KW-0274">FAD</keyword>
<dbReference type="AlphaFoldDB" id="A0A074N0L6"/>
<evidence type="ECO:0000256" key="5">
    <source>
        <dbReference type="ARBA" id="ARBA00023002"/>
    </source>
</evidence>
<dbReference type="PANTHER" id="PTHR46028:SF2">
    <property type="entry name" value="KYNURENINE 3-MONOOXYGENASE"/>
    <property type="match status" value="1"/>
</dbReference>
<dbReference type="RefSeq" id="WP_034900729.1">
    <property type="nucleotide sequence ID" value="NZ_CP017057.1"/>
</dbReference>
<evidence type="ECO:0000256" key="3">
    <source>
        <dbReference type="ARBA" id="ARBA00022827"/>
    </source>
</evidence>
<evidence type="ECO:0000313" key="9">
    <source>
        <dbReference type="Proteomes" id="UP000027866"/>
    </source>
</evidence>
<dbReference type="PRINTS" id="PR00420">
    <property type="entry name" value="RNGMNOXGNASE"/>
</dbReference>